<accession>A0AB34JDU9</accession>
<gene>
    <name evidence="1" type="ORF">AB1Y20_023555</name>
</gene>
<proteinExistence type="predicted"/>
<evidence type="ECO:0000313" key="1">
    <source>
        <dbReference type="EMBL" id="KAL1520080.1"/>
    </source>
</evidence>
<sequence length="217" mass="23182">MIAASCKRASEEASEAARADQGACSESRWMLQQWLALLRHRADEADFVRKRELREYVKAKEEETCAAVDQAAGSWIRQQAELACELGLTLENWQRIAALLSKPPPVRIGGLIITNSVAIGRAIVIDALVENSISAPLRAFGVLPQTLGNNRFTGPAMQVGMAHLELMQFGCFLDGDGVTRNITALLSVMVSAGLSSATLTLHMAAVSIAAMMGGGTA</sequence>
<organism evidence="1 2">
    <name type="scientific">Prymnesium parvum</name>
    <name type="common">Toxic golden alga</name>
    <dbReference type="NCBI Taxonomy" id="97485"/>
    <lineage>
        <taxon>Eukaryota</taxon>
        <taxon>Haptista</taxon>
        <taxon>Haptophyta</taxon>
        <taxon>Prymnesiophyceae</taxon>
        <taxon>Prymnesiales</taxon>
        <taxon>Prymnesiaceae</taxon>
        <taxon>Prymnesium</taxon>
    </lineage>
</organism>
<dbReference type="AlphaFoldDB" id="A0AB34JDU9"/>
<protein>
    <submittedName>
        <fullName evidence="1">Uncharacterized protein</fullName>
    </submittedName>
</protein>
<reference evidence="1 2" key="1">
    <citation type="journal article" date="2024" name="Science">
        <title>Giant polyketide synthase enzymes in the biosynthesis of giant marine polyether toxins.</title>
        <authorList>
            <person name="Fallon T.R."/>
            <person name="Shende V.V."/>
            <person name="Wierzbicki I.H."/>
            <person name="Pendleton A.L."/>
            <person name="Watervoot N.F."/>
            <person name="Auber R.P."/>
            <person name="Gonzalez D.J."/>
            <person name="Wisecaver J.H."/>
            <person name="Moore B.S."/>
        </authorList>
    </citation>
    <scope>NUCLEOTIDE SEQUENCE [LARGE SCALE GENOMIC DNA]</scope>
    <source>
        <strain evidence="1 2">12B1</strain>
    </source>
</reference>
<dbReference type="EMBL" id="JBGBPQ010000009">
    <property type="protein sequence ID" value="KAL1520080.1"/>
    <property type="molecule type" value="Genomic_DNA"/>
</dbReference>
<comment type="caution">
    <text evidence="1">The sequence shown here is derived from an EMBL/GenBank/DDBJ whole genome shotgun (WGS) entry which is preliminary data.</text>
</comment>
<evidence type="ECO:0000313" key="2">
    <source>
        <dbReference type="Proteomes" id="UP001515480"/>
    </source>
</evidence>
<name>A0AB34JDU9_PRYPA</name>
<dbReference type="Proteomes" id="UP001515480">
    <property type="component" value="Unassembled WGS sequence"/>
</dbReference>
<keyword evidence="2" id="KW-1185">Reference proteome</keyword>